<evidence type="ECO:0000313" key="3">
    <source>
        <dbReference type="EMBL" id="PIW90304.1"/>
    </source>
</evidence>
<protein>
    <recommendedName>
        <fullName evidence="2">Transglycosylase SLT domain-containing protein</fullName>
    </recommendedName>
</protein>
<keyword evidence="1" id="KW-0175">Coiled coil</keyword>
<name>A0A2M7IKE4_9BACT</name>
<dbReference type="Pfam" id="PF13406">
    <property type="entry name" value="SLT_2"/>
    <property type="match status" value="1"/>
</dbReference>
<dbReference type="InterPro" id="IPR023346">
    <property type="entry name" value="Lysozyme-like_dom_sf"/>
</dbReference>
<evidence type="ECO:0000256" key="1">
    <source>
        <dbReference type="SAM" id="Coils"/>
    </source>
</evidence>
<feature type="non-terminal residue" evidence="3">
    <location>
        <position position="1"/>
    </location>
</feature>
<feature type="coiled-coil region" evidence="1">
    <location>
        <begin position="4"/>
        <end position="45"/>
    </location>
</feature>
<comment type="caution">
    <text evidence="3">The sequence shown here is derived from an EMBL/GenBank/DDBJ whole genome shotgun (WGS) entry which is preliminary data.</text>
</comment>
<accession>A0A2M7IKE4</accession>
<dbReference type="Proteomes" id="UP000229238">
    <property type="component" value="Unassembled WGS sequence"/>
</dbReference>
<feature type="domain" description="Transglycosylase SLT" evidence="2">
    <location>
        <begin position="219"/>
        <end position="367"/>
    </location>
</feature>
<proteinExistence type="predicted"/>
<dbReference type="SUPFAM" id="SSF53955">
    <property type="entry name" value="Lysozyme-like"/>
    <property type="match status" value="1"/>
</dbReference>
<evidence type="ECO:0000313" key="4">
    <source>
        <dbReference type="Proteomes" id="UP000229238"/>
    </source>
</evidence>
<dbReference type="AlphaFoldDB" id="A0A2M7IKE4"/>
<evidence type="ECO:0000259" key="2">
    <source>
        <dbReference type="Pfam" id="PF13406"/>
    </source>
</evidence>
<dbReference type="Gene3D" id="6.10.250.3150">
    <property type="match status" value="1"/>
</dbReference>
<organism evidence="3 4">
    <name type="scientific">Candidatus Nealsonbacteria bacterium CG_4_8_14_3_um_filter_40_11</name>
    <dbReference type="NCBI Taxonomy" id="1974690"/>
    <lineage>
        <taxon>Bacteria</taxon>
        <taxon>Candidatus Nealsoniibacteriota</taxon>
    </lineage>
</organism>
<dbReference type="InterPro" id="IPR031304">
    <property type="entry name" value="SLT_2"/>
</dbReference>
<reference evidence="4" key="1">
    <citation type="submission" date="2017-09" db="EMBL/GenBank/DDBJ databases">
        <title>Depth-based differentiation of microbial function through sediment-hosted aquifers and enrichment of novel symbionts in the deep terrestrial subsurface.</title>
        <authorList>
            <person name="Probst A.J."/>
            <person name="Ladd B."/>
            <person name="Jarett J.K."/>
            <person name="Geller-Mcgrath D.E."/>
            <person name="Sieber C.M.K."/>
            <person name="Emerson J.B."/>
            <person name="Anantharaman K."/>
            <person name="Thomas B.C."/>
            <person name="Malmstrom R."/>
            <person name="Stieglmeier M."/>
            <person name="Klingl A."/>
            <person name="Woyke T."/>
            <person name="Ryan C.M."/>
            <person name="Banfield J.F."/>
        </authorList>
    </citation>
    <scope>NUCLEOTIDE SEQUENCE [LARGE SCALE GENOMIC DNA]</scope>
</reference>
<sequence>EEELKELEEQIAQYEKDISKTQQEKNTLQNQIYILKQQINKLNLQIYQSNVMIGDLGLQITDTQTSIDETSLKIEESKDKLSSLLRSIYEEDQRSLVEILLAEPDLSSFFDNLVALEALNKKNQELLANIKSLKSYLEGQKQTLDTEKQDLERLVTIQTLQKQESETTQKDKDYYLQLTETQYQKYLQEKGEVEKKAVEVRARIFELIGVPEAPTFGEAYEIAKSVERITGVRPALLLAVLTQESNIGKNVGQCYLTNLKTGAGVNIRMGAAVNNVMKPMGLNGRRGDVDDFLKITAELGRKWNETPVSCPILSVGGYGGAMGPAQFIPTTWMIYKDKIAKITGQAANPWSIKDSFLAAALYLADYGAAKQIYNAEWKAAMIYFSGTTNTRYRFYGDSVMAIATNYAKDIETLEKAG</sequence>
<dbReference type="EMBL" id="PFHH01000021">
    <property type="protein sequence ID" value="PIW90304.1"/>
    <property type="molecule type" value="Genomic_DNA"/>
</dbReference>
<gene>
    <name evidence="3" type="ORF">COZ92_01045</name>
</gene>
<dbReference type="Gene3D" id="1.10.530.10">
    <property type="match status" value="1"/>
</dbReference>